<keyword evidence="7" id="KW-1185">Reference proteome</keyword>
<comment type="caution">
    <text evidence="6">The sequence shown here is derived from an EMBL/GenBank/DDBJ whole genome shotgun (WGS) entry which is preliminary data.</text>
</comment>
<feature type="region of interest" description="Disordered" evidence="3">
    <location>
        <begin position="868"/>
        <end position="906"/>
    </location>
</feature>
<dbReference type="GO" id="GO:1990414">
    <property type="term" value="P:replication-born double-strand break repair via sister chromatid exchange"/>
    <property type="evidence" value="ECO:0007669"/>
    <property type="project" value="TreeGrafter"/>
</dbReference>
<keyword evidence="2" id="KW-0539">Nucleus</keyword>
<dbReference type="InterPro" id="IPR006910">
    <property type="entry name" value="Rad21_Rec8_N"/>
</dbReference>
<dbReference type="Proteomes" id="UP000824469">
    <property type="component" value="Unassembled WGS sequence"/>
</dbReference>
<evidence type="ECO:0000256" key="3">
    <source>
        <dbReference type="SAM" id="MobiDB-lite"/>
    </source>
</evidence>
<dbReference type="GO" id="GO:0003682">
    <property type="term" value="F:chromatin binding"/>
    <property type="evidence" value="ECO:0007669"/>
    <property type="project" value="TreeGrafter"/>
</dbReference>
<gene>
    <name evidence="6" type="ORF">KI387_001766</name>
</gene>
<dbReference type="PANTHER" id="PTHR12585">
    <property type="entry name" value="SCC1 / RAD21 FAMILY MEMBER"/>
    <property type="match status" value="1"/>
</dbReference>
<accession>A0AA38LLT0</accession>
<dbReference type="GO" id="GO:0007062">
    <property type="term" value="P:sister chromatid cohesion"/>
    <property type="evidence" value="ECO:0007669"/>
    <property type="project" value="InterPro"/>
</dbReference>
<evidence type="ECO:0000259" key="4">
    <source>
        <dbReference type="Pfam" id="PF04824"/>
    </source>
</evidence>
<feature type="domain" description="Rad21/Rec8-like protein N-terminal" evidence="5">
    <location>
        <begin position="1"/>
        <end position="101"/>
    </location>
</feature>
<dbReference type="CDD" id="cd21793">
    <property type="entry name" value="Rad21_Rec8_M_AtSYN1-like"/>
    <property type="match status" value="1"/>
</dbReference>
<evidence type="ECO:0000259" key="5">
    <source>
        <dbReference type="Pfam" id="PF04825"/>
    </source>
</evidence>
<feature type="compositionally biased region" description="Polar residues" evidence="3">
    <location>
        <begin position="728"/>
        <end position="750"/>
    </location>
</feature>
<dbReference type="EMBL" id="JAHRHJ020000001">
    <property type="protein sequence ID" value="KAH9329658.1"/>
    <property type="molecule type" value="Genomic_DNA"/>
</dbReference>
<sequence>MFYSQFVLAKKGPLGTIWIAAHLERKLKKNQVADTDIGVSVDSILFPEVPIALRLSSHLLLGVVRIYSRKVNYLFNDCSETLVKIKQAFHSTAVDLPPEASTAPYHSITLPETFDLDDLELPESSFSHGNFVDHHVTTREQITLQDPVEDTIYLGSQFGLDERFGDGDAPQIGLEFDEDLFADQICSPGPSSVVTHLEEDVLPSVLGVEGTFSNKMEINGQQLSIPAVDPNHLDEDNTRDHSTIQSPVDVDIPNVLPPPVEVVHASSREVHTPDLNKEIFPCSTLQGPSTPRLTDETLNAQSEGVPISSSLQKIQVFNSVEGIVTVVTSQAFATASCSVSGLSTGFEQVDKSVSSQDHRSALTTLPFEERREADKTLNKEQGQPDEKCLKERLFARSESILKEVPQHSTTFQTCENVNLFPSPNPVQPVMMKTSRDMPAVTSNSQCTASPTCSLALPTVPLPHVHYELHVSKQQLPIQEIHAPTNSMQLENADFRVHDVSTLRFQQLNEVGDGKKQLHLESLSEGLVQIPQMHNNQMLHTPVEQSPAMETFSTCLSSQLSNPASGLQSAVGTSGTRQSSFYEAPTSAAVVPNMQDVSPAIFQQKSNVAESRQQLQFSARPQEYAPVTNMQSSMMNTHVHQHSTGAQESPIHEFPALATAISNTQNVPTMENSQHLYQVAGSKQQICLEAATQESAQLTQRENFVVNTSAQELNQSMLALSPSDEHINKSSSHQSAVSMSDTQQIPLSGNTAGPAHVASQNVWSPQRFHRPENSVEVSNIAAIEGPWLHACNEEAKIHQSISSIHGAVHDGSHTRESTAIFSSSDIQRIPTNVPVQNTYPQSASFSILTGVQGVSKDILDGSTVAQSPSLIHGAQHGGSKSGASDIQRIPANVPSKSGEPAANVPSTDIQRIPTSIPVQNMYTQSSSFSMPAGVQGFSKGILDGSIVAQSSSSIHGVQHGGSKTGESAAVFPSSDMQRIPANVPVHNMYQQGTNFSIPIGVQGVYKGILDGSIAAQSTSLIHGAQHGDSKTGESAAIFPSSDMQRIPTNVPVYNTYSQSASFSIPTGVQGVSKGIIDGSIAAQSTSLIHGAQHGGSNNGESAAIFPSSSMQRIPTNAPVKNTYPQIASFSIPTGMQGVPQGILDRSIAEQSISLIHGAQHGAAKPGESAVVFPSSDMHRIPTNVPVKNMYPQSASFAIPTGVQGVSKGILDARIATLSTSSIHGAQHGGSRTGESAAIFPSSDMQRIPTNVSAQNMYQSASFPTPIGVQGVSKGILDGSIAAQHHNFSLEKETLQSHTDVLSGNISRDISFPLQAPTLGTCADVPSRNILQPCSFSTHAGTNGVYANVPSESTFLQETYPPKVKESEGFPSNFTASKKSSAATFQHQAFANASDELSNALSINQAQDATACKGKQFETMQPHLEAIRRSEMEISAHETLRSSYNVGRNEADIFGLMQPTTVNETPREVGKNTITPKQSAGSRKRHIMDTIPVLKEVTPKSRSRLSMSNRSMDYIPHDDDVLASILGRTPSFKIKPTPAETVTAKRRRPTPRTTGLKRKALIDIAMVIHGDVIRQQLVNTEDIRRVRKKAPCTPQEIRMIQKDSQAHYIFFEPSIPGLCMELHDLYGQVFGLTEGKLPQVGKNEIFTETQKEREPTSSLEPTNASRMLHLQRAERPLEIVSEMGSSVQQVCNAHANDVDIDCVNGSRVHMDDDHGKQEHDRPLDMVSEIISRSVPFNNVHDKQEPEKPVKMGIAVGSSRVHMNDSHKEQEQERLRKSVSEVESSRVHVYDVRQNWEQEAQTIVREVESNQVHMGDVHQKQEQERPWMVVSNLELGRVLPDTESSRVLTVSVNEKEDQERSQGMASEMEYSKLNTFNVHQKQEREQERPQEIVLGTESSRMHAYDVQGRRASMEALPENPINVIGYETSNVKKALESSEVQQDHTLSEIASSRVHTLDVHKKREREQERPQAVVLEIESSRLHAYDVQGKQAPVEALRENSVNVLIGSEVSNVEKTLESSVIRQGHTLSEIELSRVHTLDAHWKQEREQERPRETVFEIESSRVHADAVQGKEASVEALLENPINAIIGPEVSNVNRTLESMVVQQPRFFSNEVFVPQGYTFGDCQVPGAQDSSVLKDGCYNTREIYLASHQFPLKSSCFSENHEMPLEVKGGSQCLAGKHGIAVQDMEASQSLAEKHGVDVWDMEVSQCVTEKRGVAAQDMEVSQRLSQNHSVAVQEMEASQCLTKNRGEAVQDMEVSQCLAENQGVSVQDMEVSQYLDGNCRVNGGEKILSEDLEVAVMMKDGSNSLVENHGLHVVHVSEISKINEGRELKNKEPNIAQDRKEETVKDYEPQKQPIFYNALTSMQGTDSVPYNNVHVGDLGDLNMSGKASVQYLGVENTKPGEQVLVYEKSTEMLCNEAEVPGDVALRDREGMGGLNQVNHTVTEDDEEFGFLGDADDTEFMEGDGNAQDEFNGKTKAPDTEEDQIQENSGWSARTRAVSRYLKTAFESMDYDSKKPEAENRQKLSLDHLLVGKRRKEAARMFFETL</sequence>
<dbReference type="InterPro" id="IPR039781">
    <property type="entry name" value="Rad21/Rec8-like"/>
</dbReference>
<evidence type="ECO:0000313" key="7">
    <source>
        <dbReference type="Proteomes" id="UP000824469"/>
    </source>
</evidence>
<feature type="region of interest" description="Disordered" evidence="3">
    <location>
        <begin position="2465"/>
        <end position="2489"/>
    </location>
</feature>
<comment type="subcellular location">
    <subcellularLocation>
        <location evidence="1">Nucleus</location>
    </subcellularLocation>
</comment>
<feature type="non-terminal residue" evidence="6">
    <location>
        <position position="2546"/>
    </location>
</feature>
<feature type="domain" description="Rad21/Rec8-like protein C-terminal eukaryotic" evidence="4">
    <location>
        <begin position="2520"/>
        <end position="2546"/>
    </location>
</feature>
<reference evidence="6 7" key="1">
    <citation type="journal article" date="2021" name="Nat. Plants">
        <title>The Taxus genome provides insights into paclitaxel biosynthesis.</title>
        <authorList>
            <person name="Xiong X."/>
            <person name="Gou J."/>
            <person name="Liao Q."/>
            <person name="Li Y."/>
            <person name="Zhou Q."/>
            <person name="Bi G."/>
            <person name="Li C."/>
            <person name="Du R."/>
            <person name="Wang X."/>
            <person name="Sun T."/>
            <person name="Guo L."/>
            <person name="Liang H."/>
            <person name="Lu P."/>
            <person name="Wu Y."/>
            <person name="Zhang Z."/>
            <person name="Ro D.K."/>
            <person name="Shang Y."/>
            <person name="Huang S."/>
            <person name="Yan J."/>
        </authorList>
    </citation>
    <scope>NUCLEOTIDE SEQUENCE [LARGE SCALE GENOMIC DNA]</scope>
    <source>
        <strain evidence="6">Ta-2019</strain>
    </source>
</reference>
<dbReference type="GO" id="GO:0008278">
    <property type="term" value="C:cohesin complex"/>
    <property type="evidence" value="ECO:0007669"/>
    <property type="project" value="InterPro"/>
</dbReference>
<evidence type="ECO:0000256" key="2">
    <source>
        <dbReference type="ARBA" id="ARBA00023242"/>
    </source>
</evidence>
<proteinExistence type="predicted"/>
<protein>
    <recommendedName>
        <fullName evidence="8">Rad21/Rec8-like protein N-terminal domain-containing protein</fullName>
    </recommendedName>
</protein>
<evidence type="ECO:0000313" key="6">
    <source>
        <dbReference type="EMBL" id="KAH9329658.1"/>
    </source>
</evidence>
<dbReference type="PANTHER" id="PTHR12585:SF69">
    <property type="entry name" value="FI11703P"/>
    <property type="match status" value="1"/>
</dbReference>
<dbReference type="InterPro" id="IPR006909">
    <property type="entry name" value="Rad21/Rec8_C_eu"/>
</dbReference>
<dbReference type="OMA" id="IHGAQHG"/>
<dbReference type="Pfam" id="PF04825">
    <property type="entry name" value="Rad21_Rec8_N"/>
    <property type="match status" value="1"/>
</dbReference>
<dbReference type="Pfam" id="PF04824">
    <property type="entry name" value="Rad21_Rec8"/>
    <property type="match status" value="1"/>
</dbReference>
<name>A0AA38LLT0_TAXCH</name>
<organism evidence="6 7">
    <name type="scientific">Taxus chinensis</name>
    <name type="common">Chinese yew</name>
    <name type="synonym">Taxus wallichiana var. chinensis</name>
    <dbReference type="NCBI Taxonomy" id="29808"/>
    <lineage>
        <taxon>Eukaryota</taxon>
        <taxon>Viridiplantae</taxon>
        <taxon>Streptophyta</taxon>
        <taxon>Embryophyta</taxon>
        <taxon>Tracheophyta</taxon>
        <taxon>Spermatophyta</taxon>
        <taxon>Pinopsida</taxon>
        <taxon>Pinidae</taxon>
        <taxon>Conifers II</taxon>
        <taxon>Cupressales</taxon>
        <taxon>Taxaceae</taxon>
        <taxon>Taxus</taxon>
    </lineage>
</organism>
<evidence type="ECO:0008006" key="8">
    <source>
        <dbReference type="Google" id="ProtNLM"/>
    </source>
</evidence>
<feature type="region of interest" description="Disordered" evidence="3">
    <location>
        <begin position="724"/>
        <end position="755"/>
    </location>
</feature>
<evidence type="ECO:0000256" key="1">
    <source>
        <dbReference type="ARBA" id="ARBA00004123"/>
    </source>
</evidence>
<dbReference type="GO" id="GO:0005634">
    <property type="term" value="C:nucleus"/>
    <property type="evidence" value="ECO:0007669"/>
    <property type="project" value="UniProtKB-SubCell"/>
</dbReference>